<keyword evidence="1" id="KW-1003">Cell membrane</keyword>
<keyword evidence="1" id="KW-0813">Transport</keyword>
<evidence type="ECO:0000313" key="3">
    <source>
        <dbReference type="EMBL" id="KNB71796.1"/>
    </source>
</evidence>
<keyword evidence="1" id="KW-1133">Transmembrane helix</keyword>
<dbReference type="Proteomes" id="UP000319578">
    <property type="component" value="Unassembled WGS sequence"/>
</dbReference>
<protein>
    <recommendedName>
        <fullName evidence="1">Lipid II flippase Amj</fullName>
    </recommendedName>
</protein>
<dbReference type="EMBL" id="BJON01000004">
    <property type="protein sequence ID" value="GED67477.1"/>
    <property type="molecule type" value="Genomic_DNA"/>
</dbReference>
<reference evidence="3" key="2">
    <citation type="submission" date="2015-07" db="EMBL/GenBank/DDBJ databases">
        <title>MeaNS - Measles Nucleotide Surveillance Program.</title>
        <authorList>
            <person name="Tran T."/>
            <person name="Druce J."/>
        </authorList>
    </citation>
    <scope>NUCLEOTIDE SEQUENCE</scope>
    <source>
        <strain evidence="3">DSM 9887</strain>
    </source>
</reference>
<keyword evidence="1" id="KW-0573">Peptidoglycan synthesis</keyword>
<comment type="subcellular location">
    <subcellularLocation>
        <location evidence="1">Cell membrane</location>
        <topology evidence="1">Multi-pass membrane protein</topology>
    </subcellularLocation>
</comment>
<dbReference type="Pfam" id="PF10997">
    <property type="entry name" value="Amj"/>
    <property type="match status" value="1"/>
</dbReference>
<dbReference type="PATRIC" id="fig|54915.3.peg.3922"/>
<dbReference type="OrthoDB" id="7888986at2"/>
<dbReference type="Proteomes" id="UP000036834">
    <property type="component" value="Unassembled WGS sequence"/>
</dbReference>
<evidence type="ECO:0000313" key="5">
    <source>
        <dbReference type="Proteomes" id="UP000319578"/>
    </source>
</evidence>
<dbReference type="AlphaFoldDB" id="A0A0K9YSY8"/>
<dbReference type="EMBL" id="LGIQ01000009">
    <property type="protein sequence ID" value="KNB71796.1"/>
    <property type="molecule type" value="Genomic_DNA"/>
</dbReference>
<feature type="transmembrane region" description="Helical" evidence="1">
    <location>
        <begin position="192"/>
        <end position="210"/>
    </location>
</feature>
<keyword evidence="1" id="KW-0472">Membrane</keyword>
<dbReference type="GO" id="GO:0008360">
    <property type="term" value="P:regulation of cell shape"/>
    <property type="evidence" value="ECO:0007669"/>
    <property type="project" value="UniProtKB-KW"/>
</dbReference>
<dbReference type="InterPro" id="IPR021260">
    <property type="entry name" value="Amj"/>
</dbReference>
<reference evidence="2 5" key="3">
    <citation type="submission" date="2019-06" db="EMBL/GenBank/DDBJ databases">
        <title>Whole genome shotgun sequence of Brevibacillus reuszeri NBRC 15719.</title>
        <authorList>
            <person name="Hosoyama A."/>
            <person name="Uohara A."/>
            <person name="Ohji S."/>
            <person name="Ichikawa N."/>
        </authorList>
    </citation>
    <scope>NUCLEOTIDE SEQUENCE [LARGE SCALE GENOMIC DNA]</scope>
    <source>
        <strain evidence="2 5">NBRC 15719</strain>
    </source>
</reference>
<comment type="caution">
    <text evidence="1">Lacks conserved residue(s) required for the propagation of feature annotation.</text>
</comment>
<dbReference type="GO" id="GO:0071555">
    <property type="term" value="P:cell wall organization"/>
    <property type="evidence" value="ECO:0007669"/>
    <property type="project" value="UniProtKB-KW"/>
</dbReference>
<comment type="caution">
    <text evidence="3">The sequence shown here is derived from an EMBL/GenBank/DDBJ whole genome shotgun (WGS) entry which is preliminary data.</text>
</comment>
<dbReference type="HAMAP" id="MF_02077">
    <property type="entry name" value="Amj_flippase"/>
    <property type="match status" value="1"/>
</dbReference>
<comment type="pathway">
    <text evidence="1">Cell wall biogenesis; peptidoglycan biosynthesis.</text>
</comment>
<keyword evidence="1" id="KW-0961">Cell wall biogenesis/degradation</keyword>
<proteinExistence type="inferred from homology"/>
<comment type="similarity">
    <text evidence="1">Belongs to the Amj family.</text>
</comment>
<dbReference type="GO" id="GO:0009252">
    <property type="term" value="P:peptidoglycan biosynthetic process"/>
    <property type="evidence" value="ECO:0007669"/>
    <property type="project" value="UniProtKB-UniRule"/>
</dbReference>
<feature type="transmembrane region" description="Helical" evidence="1">
    <location>
        <begin position="29"/>
        <end position="47"/>
    </location>
</feature>
<dbReference type="GO" id="GO:0005886">
    <property type="term" value="C:plasma membrane"/>
    <property type="evidence" value="ECO:0007669"/>
    <property type="project" value="UniProtKB-SubCell"/>
</dbReference>
<feature type="transmembrane region" description="Helical" evidence="1">
    <location>
        <begin position="77"/>
        <end position="99"/>
    </location>
</feature>
<name>A0A0K9YSY8_9BACL</name>
<feature type="transmembrane region" description="Helical" evidence="1">
    <location>
        <begin position="155"/>
        <end position="180"/>
    </location>
</feature>
<accession>A0A0K9YSY8</accession>
<keyword evidence="1" id="KW-0133">Cell shape</keyword>
<organism evidence="3 4">
    <name type="scientific">Brevibacillus reuszeri</name>
    <dbReference type="NCBI Taxonomy" id="54915"/>
    <lineage>
        <taxon>Bacteria</taxon>
        <taxon>Bacillati</taxon>
        <taxon>Bacillota</taxon>
        <taxon>Bacilli</taxon>
        <taxon>Bacillales</taxon>
        <taxon>Paenibacillaceae</taxon>
        <taxon>Brevibacillus</taxon>
    </lineage>
</organism>
<evidence type="ECO:0000313" key="4">
    <source>
        <dbReference type="Proteomes" id="UP000036834"/>
    </source>
</evidence>
<dbReference type="GO" id="GO:0015648">
    <property type="term" value="F:lipid-linked peptidoglycan transporter activity"/>
    <property type="evidence" value="ECO:0007669"/>
    <property type="project" value="UniProtKB-UniRule"/>
</dbReference>
<dbReference type="UniPathway" id="UPA00219"/>
<keyword evidence="5" id="KW-1185">Reference proteome</keyword>
<comment type="function">
    <text evidence="1">Involved in peptidoglycan biosynthesis. Transports lipid-linked peptidoglycan precursors from the inner to the outer leaflet of the cytoplasmic membrane.</text>
</comment>
<dbReference type="STRING" id="54915.ADS79_23905"/>
<gene>
    <name evidence="1" type="primary">amj</name>
    <name evidence="3" type="ORF">ADS79_23905</name>
    <name evidence="2" type="ORF">BRE01_11790</name>
</gene>
<reference evidence="4" key="1">
    <citation type="submission" date="2015-07" db="EMBL/GenBank/DDBJ databases">
        <title>Genome sequencing project for genomic taxonomy and phylogenomics of Bacillus-like bacteria.</title>
        <authorList>
            <person name="Liu B."/>
            <person name="Wang J."/>
            <person name="Zhu Y."/>
            <person name="Liu G."/>
            <person name="Chen Q."/>
            <person name="Chen Z."/>
            <person name="Lan J."/>
            <person name="Che J."/>
            <person name="Ge C."/>
            <person name="Shi H."/>
            <person name="Pan Z."/>
            <person name="Liu X."/>
        </authorList>
    </citation>
    <scope>NUCLEOTIDE SEQUENCE [LARGE SCALE GENOMIC DNA]</scope>
    <source>
        <strain evidence="4">DSM 9887</strain>
    </source>
</reference>
<evidence type="ECO:0000256" key="1">
    <source>
        <dbReference type="HAMAP-Rule" id="MF_02077"/>
    </source>
</evidence>
<keyword evidence="1" id="KW-0812">Transmembrane</keyword>
<sequence length="264" mass="28997">MDALWLICLLTFIIHTTETLSYGIRFAGVVTGRLAVALSLVGIVLLISRTSNLIQGPFTGGLMDQASISHADPSLKLHLIIAASSLGTLAAIFLFPTFVQLSKRLISHLELAGSIPQMLRTAVTIDSIRRVRHHVRIPNLQFISRFRIQGVPKRLLLLNALGTAVYTSSVLASLYAILLVPDYKATVLMSSGMINGFATIFMTILVDPQVALLTEKAMQGQATHDSIRNMYLWLMISRFFGTILAQVLLAPAAYWVAWLAPLFH</sequence>
<dbReference type="RefSeq" id="WP_049740840.1">
    <property type="nucleotide sequence ID" value="NZ_BJON01000004.1"/>
</dbReference>
<feature type="transmembrane region" description="Helical" evidence="1">
    <location>
        <begin position="231"/>
        <end position="257"/>
    </location>
</feature>
<evidence type="ECO:0000313" key="2">
    <source>
        <dbReference type="EMBL" id="GED67477.1"/>
    </source>
</evidence>